<reference evidence="1 2" key="2">
    <citation type="submission" date="2018-08" db="EMBL/GenBank/DDBJ databases">
        <authorList>
            <person name="Laetsch R D."/>
            <person name="Stevens L."/>
            <person name="Kumar S."/>
            <person name="Blaxter L. M."/>
        </authorList>
    </citation>
    <scope>NUCLEOTIDE SEQUENCE [LARGE SCALE GENOMIC DNA]</scope>
</reference>
<evidence type="ECO:0000313" key="2">
    <source>
        <dbReference type="Proteomes" id="UP000271087"/>
    </source>
</evidence>
<keyword evidence="2" id="KW-1185">Reference proteome</keyword>
<protein>
    <submittedName>
        <fullName evidence="1 3">Uncharacterized protein</fullName>
    </submittedName>
</protein>
<organism evidence="3">
    <name type="scientific">Onchocerca ochengi</name>
    <name type="common">Filarial nematode worm</name>
    <dbReference type="NCBI Taxonomy" id="42157"/>
    <lineage>
        <taxon>Eukaryota</taxon>
        <taxon>Metazoa</taxon>
        <taxon>Ecdysozoa</taxon>
        <taxon>Nematoda</taxon>
        <taxon>Chromadorea</taxon>
        <taxon>Rhabditida</taxon>
        <taxon>Spirurina</taxon>
        <taxon>Spiruromorpha</taxon>
        <taxon>Filarioidea</taxon>
        <taxon>Onchocercidae</taxon>
        <taxon>Onchocerca</taxon>
    </lineage>
</organism>
<reference evidence="3" key="1">
    <citation type="submission" date="2016-06" db="UniProtKB">
        <authorList>
            <consortium name="WormBaseParasite"/>
        </authorList>
    </citation>
    <scope>IDENTIFICATION</scope>
</reference>
<evidence type="ECO:0000313" key="3">
    <source>
        <dbReference type="WBParaSite" id="nOo.2.0.1.t12664-RA"/>
    </source>
</evidence>
<dbReference type="Proteomes" id="UP000271087">
    <property type="component" value="Unassembled WGS sequence"/>
</dbReference>
<dbReference type="EMBL" id="UYRW01011485">
    <property type="protein sequence ID" value="VDM99667.1"/>
    <property type="molecule type" value="Genomic_DNA"/>
</dbReference>
<dbReference type="WBParaSite" id="nOo.2.0.1.t12664-RA">
    <property type="protein sequence ID" value="nOo.2.0.1.t12664-RA"/>
    <property type="gene ID" value="nOo.2.0.1.g12664"/>
</dbReference>
<dbReference type="OrthoDB" id="283575at2759"/>
<name>A0A182EWW6_ONCOC</name>
<accession>A0A182EWW6</accession>
<evidence type="ECO:0000313" key="1">
    <source>
        <dbReference type="EMBL" id="VDM99667.1"/>
    </source>
</evidence>
<dbReference type="AlphaFoldDB" id="A0A182EWW6"/>
<gene>
    <name evidence="1" type="ORF">NOO_LOCUS12664</name>
</gene>
<proteinExistence type="predicted"/>
<sequence length="73" mass="8546">MYVKNDARIELYISIIISIKIDNKLIFLQKVTVGVAFDSVEITTSHFADSKRGRMSWIIEENSLPWIGQYYYI</sequence>